<name>A0A1M7LSX6_RUMFL</name>
<organism evidence="1 2">
    <name type="scientific">Ruminococcus flavefaciens</name>
    <dbReference type="NCBI Taxonomy" id="1265"/>
    <lineage>
        <taxon>Bacteria</taxon>
        <taxon>Bacillati</taxon>
        <taxon>Bacillota</taxon>
        <taxon>Clostridia</taxon>
        <taxon>Eubacteriales</taxon>
        <taxon>Oscillospiraceae</taxon>
        <taxon>Ruminococcus</taxon>
    </lineage>
</organism>
<evidence type="ECO:0000313" key="1">
    <source>
        <dbReference type="EMBL" id="SHM81178.1"/>
    </source>
</evidence>
<dbReference type="CDD" id="cd05826">
    <property type="entry name" value="Sortase_B"/>
    <property type="match status" value="1"/>
</dbReference>
<reference evidence="1 2" key="1">
    <citation type="submission" date="2016-11" db="EMBL/GenBank/DDBJ databases">
        <authorList>
            <person name="Jaros S."/>
            <person name="Januszkiewicz K."/>
            <person name="Wedrychowicz H."/>
        </authorList>
    </citation>
    <scope>NUCLEOTIDE SEQUENCE [LARGE SCALE GENOMIC DNA]</scope>
    <source>
        <strain evidence="1 2">Y1</strain>
    </source>
</reference>
<sequence>MKTRILYALLTVLVCAGAYCVWRYYDEVVRPERQISSADTEQNQLFSQIKPAVTIPVSSTAVSSAETTVITAAETIKTTPLADAAMINSSVVGWITIPDTHIDFPIAQAEDNDFYLHNGFDMKYNYELGCPFLDYRCASDFSGFNSIVYAHHMTQQRMFADIALFKDSEFMASNPVGQLTLHDGVHTVSFFAYLNVPYDSMIYQVADTSEHEEYLDDLFAAADYATKNKDDIKDTDRLLLLSTCTYEYKDARGVLVGLIGPTIEQQE</sequence>
<dbReference type="InterPro" id="IPR009835">
    <property type="entry name" value="SrtB"/>
</dbReference>
<dbReference type="Gene3D" id="2.40.260.10">
    <property type="entry name" value="Sortase"/>
    <property type="match status" value="1"/>
</dbReference>
<protein>
    <submittedName>
        <fullName evidence="1">Sortase B</fullName>
    </submittedName>
</protein>
<dbReference type="OrthoDB" id="9806013at2"/>
<dbReference type="AlphaFoldDB" id="A0A1M7LSX6"/>
<dbReference type="EMBL" id="FRCT01000015">
    <property type="protein sequence ID" value="SHM81178.1"/>
    <property type="molecule type" value="Genomic_DNA"/>
</dbReference>
<dbReference type="SUPFAM" id="SSF63817">
    <property type="entry name" value="Sortase"/>
    <property type="match status" value="1"/>
</dbReference>
<proteinExistence type="predicted"/>
<dbReference type="Proteomes" id="UP000184394">
    <property type="component" value="Unassembled WGS sequence"/>
</dbReference>
<evidence type="ECO:0000313" key="2">
    <source>
        <dbReference type="Proteomes" id="UP000184394"/>
    </source>
</evidence>
<gene>
    <name evidence="1" type="ORF">SAMN04487860_11544</name>
</gene>
<accession>A0A1M7LSX6</accession>
<dbReference type="InterPro" id="IPR023365">
    <property type="entry name" value="Sortase_dom-sf"/>
</dbReference>
<dbReference type="RefSeq" id="WP_072952058.1">
    <property type="nucleotide sequence ID" value="NZ_FRCT01000015.1"/>
</dbReference>